<accession>A0A0U9HVF3</accession>
<evidence type="ECO:0000313" key="3">
    <source>
        <dbReference type="EMBL" id="GAQ86419.1"/>
    </source>
</evidence>
<feature type="compositionally biased region" description="Acidic residues" evidence="2">
    <location>
        <begin position="951"/>
        <end position="960"/>
    </location>
</feature>
<feature type="compositionally biased region" description="Low complexity" evidence="2">
    <location>
        <begin position="769"/>
        <end position="785"/>
    </location>
</feature>
<feature type="compositionally biased region" description="Basic and acidic residues" evidence="2">
    <location>
        <begin position="279"/>
        <end position="288"/>
    </location>
</feature>
<reference evidence="3 4" key="1">
    <citation type="journal article" date="2014" name="Nat. Commun.">
        <title>Klebsormidium flaccidum genome reveals primary factors for plant terrestrial adaptation.</title>
        <authorList>
            <person name="Hori K."/>
            <person name="Maruyama F."/>
            <person name="Fujisawa T."/>
            <person name="Togashi T."/>
            <person name="Yamamoto N."/>
            <person name="Seo M."/>
            <person name="Sato S."/>
            <person name="Yamada T."/>
            <person name="Mori H."/>
            <person name="Tajima N."/>
            <person name="Moriyama T."/>
            <person name="Ikeuchi M."/>
            <person name="Watanabe M."/>
            <person name="Wada H."/>
            <person name="Kobayashi K."/>
            <person name="Saito M."/>
            <person name="Masuda T."/>
            <person name="Sasaki-Sekimoto Y."/>
            <person name="Mashiguchi K."/>
            <person name="Awai K."/>
            <person name="Shimojima M."/>
            <person name="Masuda S."/>
            <person name="Iwai M."/>
            <person name="Nobusawa T."/>
            <person name="Narise T."/>
            <person name="Kondo S."/>
            <person name="Saito H."/>
            <person name="Sato R."/>
            <person name="Murakawa M."/>
            <person name="Ihara Y."/>
            <person name="Oshima-Yamada Y."/>
            <person name="Ohtaka K."/>
            <person name="Satoh M."/>
            <person name="Sonobe K."/>
            <person name="Ishii M."/>
            <person name="Ohtani R."/>
            <person name="Kanamori-Sato M."/>
            <person name="Honoki R."/>
            <person name="Miyazaki D."/>
            <person name="Mochizuki H."/>
            <person name="Umetsu J."/>
            <person name="Higashi K."/>
            <person name="Shibata D."/>
            <person name="Kamiya Y."/>
            <person name="Sato N."/>
            <person name="Nakamura Y."/>
            <person name="Tabata S."/>
            <person name="Ida S."/>
            <person name="Kurokawa K."/>
            <person name="Ohta H."/>
        </authorList>
    </citation>
    <scope>NUCLEOTIDE SEQUENCE [LARGE SCALE GENOMIC DNA]</scope>
    <source>
        <strain evidence="3 4">NIES-2285</strain>
    </source>
</reference>
<dbReference type="EMBL" id="DF237237">
    <property type="protein sequence ID" value="GAQ86419.1"/>
    <property type="molecule type" value="Genomic_DNA"/>
</dbReference>
<evidence type="ECO:0000256" key="2">
    <source>
        <dbReference type="SAM" id="MobiDB-lite"/>
    </source>
</evidence>
<protein>
    <submittedName>
        <fullName evidence="3">Uncharacterized protein</fullName>
    </submittedName>
</protein>
<dbReference type="AlphaFoldDB" id="A0A0U9HVF3"/>
<gene>
    <name evidence="3" type="ORF">KFL_002880030</name>
</gene>
<feature type="region of interest" description="Disordered" evidence="2">
    <location>
        <begin position="266"/>
        <end position="288"/>
    </location>
</feature>
<proteinExistence type="predicted"/>
<feature type="compositionally biased region" description="Basic residues" evidence="2">
    <location>
        <begin position="639"/>
        <end position="663"/>
    </location>
</feature>
<feature type="region of interest" description="Disordered" evidence="2">
    <location>
        <begin position="1"/>
        <end position="59"/>
    </location>
</feature>
<keyword evidence="4" id="KW-1185">Reference proteome</keyword>
<evidence type="ECO:0000313" key="4">
    <source>
        <dbReference type="Proteomes" id="UP000054558"/>
    </source>
</evidence>
<feature type="compositionally biased region" description="Polar residues" evidence="2">
    <location>
        <begin position="348"/>
        <end position="364"/>
    </location>
</feature>
<feature type="compositionally biased region" description="Basic residues" evidence="2">
    <location>
        <begin position="36"/>
        <end position="48"/>
    </location>
</feature>
<dbReference type="Proteomes" id="UP000054558">
    <property type="component" value="Unassembled WGS sequence"/>
</dbReference>
<organism evidence="3 4">
    <name type="scientific">Klebsormidium nitens</name>
    <name type="common">Green alga</name>
    <name type="synonym">Ulothrix nitens</name>
    <dbReference type="NCBI Taxonomy" id="105231"/>
    <lineage>
        <taxon>Eukaryota</taxon>
        <taxon>Viridiplantae</taxon>
        <taxon>Streptophyta</taxon>
        <taxon>Klebsormidiophyceae</taxon>
        <taxon>Klebsormidiales</taxon>
        <taxon>Klebsormidiaceae</taxon>
        <taxon>Klebsormidium</taxon>
    </lineage>
</organism>
<keyword evidence="1" id="KW-0175">Coiled coil</keyword>
<feature type="coiled-coil region" evidence="1">
    <location>
        <begin position="512"/>
        <end position="546"/>
    </location>
</feature>
<sequence>METDSEQTEGVAETPQSSDDESDQPIADRRGEKSQKVKLKSKEKKKGVKVSSVSAKKARTKRTVYCSHCHQPGHRVDGKKCPKKGKAGCPCWRKRHGGCGDRSRNHPVCEKCGEEPDDDPSNVHHEPETLNNEVTKWTNILDDLGLVALPGKEDKRLRRDAGYQAGFYWSDHPDNPKNRNHKGARLVNGFTGDHFDVTSEPVYSDEELAELSDQRLLQLAHEHFRPYKAHRFAKRKINGKIEKVQELGILNDHLLPRLHKELLRREAIHPRRPQGRAALPDHTEEERVEAIRKEAEDYVNEGLDHLFDPEPSNPNDNKSETPINVEDEQRPFDPAPEPSERQRRKSQNQDSSPAKDSANDSANGNPREKPSNLAADTREAAAAADVTDMELDHSEYVSDTLSRFESIELPDVDEQKYEANAKLERLVVAITKILTNVYTSRKVHVLGLQELLLMESPDLKVESAEGKEAVLDVLQDVELAESVDKILEASVQRFPELQKLVSEQTADVTEAMEHVRGEVSAYETTLEDLQGKLVRLQREIGIVQQQIQEYNVFLNDSREALQVHEDQKRLHLIQTLLDFTLDPITTDPQEDGDPSTSEVAVQRVAQGPRRSSKKRKREEDEDPSSSTDTPAALDEAQKAKKRSRGGSKHRERKQRREKRKRIRKATESAALKIDGLSTSSEGTAKESQKIPARFSPESPDASGLCAPLRCASPPAKGLDRSLFGSQAPASGLSASSGRAAPTAEGIAVASKPCQTSDVGKEPKPPASDLRASTGRASLAAGRAAVGLGGRQPSNDLLASGLRASPGRADTAAGGQERKAVAKNVPENLEPQQQKSMALLHQQTVLLNTLASPTTKKTPTNESGLPSRAYQRLLESAVGCQHLHELLSKLRFSYVDMKVTDISIKKDPADGSYYNETILVRKKDSALVSTNVATEIWRYNDREKDPKVPGYDDAEEEEDDSPPSYEMERALTYSILRLFKDNKGLPEITLRCLVQELRARGEWLSGCSVQFFKKVLEALENSNQLMVTSSRAHRL</sequence>
<feature type="compositionally biased region" description="Basic and acidic residues" evidence="2">
    <location>
        <begin position="26"/>
        <end position="35"/>
    </location>
</feature>
<feature type="region of interest" description="Disordered" evidence="2">
    <location>
        <begin position="584"/>
        <end position="816"/>
    </location>
</feature>
<evidence type="ECO:0000256" key="1">
    <source>
        <dbReference type="SAM" id="Coils"/>
    </source>
</evidence>
<feature type="region of interest" description="Disordered" evidence="2">
    <location>
        <begin position="303"/>
        <end position="387"/>
    </location>
</feature>
<feature type="compositionally biased region" description="Low complexity" evidence="2">
    <location>
        <begin position="724"/>
        <end position="740"/>
    </location>
</feature>
<name>A0A0U9HVF3_KLENI</name>
<feature type="region of interest" description="Disordered" evidence="2">
    <location>
        <begin position="944"/>
        <end position="963"/>
    </location>
</feature>
<feature type="compositionally biased region" description="Polar residues" evidence="2">
    <location>
        <begin position="313"/>
        <end position="322"/>
    </location>
</feature>